<accession>A0ABY7RTX0</accession>
<organism evidence="1 2">
    <name type="scientific">Psychroserpens ponticola</name>
    <dbReference type="NCBI Taxonomy" id="2932268"/>
    <lineage>
        <taxon>Bacteria</taxon>
        <taxon>Pseudomonadati</taxon>
        <taxon>Bacteroidota</taxon>
        <taxon>Flavobacteriia</taxon>
        <taxon>Flavobacteriales</taxon>
        <taxon>Flavobacteriaceae</taxon>
        <taxon>Psychroserpens</taxon>
    </lineage>
</organism>
<keyword evidence="1" id="KW-0540">Nuclease</keyword>
<protein>
    <submittedName>
        <fullName evidence="1">HNH endonuclease signature motif containing protein</fullName>
    </submittedName>
</protein>
<keyword evidence="1" id="KW-0378">Hydrolase</keyword>
<dbReference type="Proteomes" id="UP001202717">
    <property type="component" value="Chromosome"/>
</dbReference>
<reference evidence="1 2" key="1">
    <citation type="submission" date="2023-01" db="EMBL/GenBank/DDBJ databases">
        <title>Psychroserpens ponticola sp. nov., isolated from seawater.</title>
        <authorList>
            <person name="Kristyanto S."/>
            <person name="Jung J."/>
            <person name="Kim J.M."/>
            <person name="Jeon C.O."/>
        </authorList>
    </citation>
    <scope>NUCLEOTIDE SEQUENCE [LARGE SCALE GENOMIC DNA]</scope>
    <source>
        <strain evidence="1 2">MSW6</strain>
    </source>
</reference>
<evidence type="ECO:0000313" key="1">
    <source>
        <dbReference type="EMBL" id="WCO00565.1"/>
    </source>
</evidence>
<gene>
    <name evidence="1" type="ORF">MUN68_010845</name>
</gene>
<dbReference type="RefSeq" id="WP_249996512.1">
    <property type="nucleotide sequence ID" value="NZ_CP116221.1"/>
</dbReference>
<keyword evidence="1" id="KW-0255">Endonuclease</keyword>
<proteinExistence type="predicted"/>
<dbReference type="InterPro" id="IPR003615">
    <property type="entry name" value="HNH_nuc"/>
</dbReference>
<dbReference type="GO" id="GO:0004519">
    <property type="term" value="F:endonuclease activity"/>
    <property type="evidence" value="ECO:0007669"/>
    <property type="project" value="UniProtKB-KW"/>
</dbReference>
<sequence>MKNIKVYSGDALDFYKDLRKSLNTGETKKNLLANEDIILEKFTDYKQKFDDNDLYSLNPHGFDGEVKTNLLKLYSSERKALIELKKTLTTNEFEQRINTCPNCTIDNVSSLDHFIPKEEFPEFSVNPINLIPCCTICNSKKKDKWKNDSSLLFINLYSHIIPLTQYLFVDITSKTEFEFRIENRTGIDSDLFEIIKSHYGQLGLLERFRENSDGVISELDILISSFKRLISDDIVLFKEISNHYSTKEAIDGINNWKIVLIKAMISSPVY</sequence>
<evidence type="ECO:0000313" key="2">
    <source>
        <dbReference type="Proteomes" id="UP001202717"/>
    </source>
</evidence>
<name>A0ABY7RTX0_9FLAO</name>
<keyword evidence="2" id="KW-1185">Reference proteome</keyword>
<dbReference type="CDD" id="cd00085">
    <property type="entry name" value="HNHc"/>
    <property type="match status" value="1"/>
</dbReference>
<dbReference type="Gene3D" id="1.10.30.50">
    <property type="match status" value="1"/>
</dbReference>
<dbReference type="EMBL" id="CP116221">
    <property type="protein sequence ID" value="WCO00565.1"/>
    <property type="molecule type" value="Genomic_DNA"/>
</dbReference>